<dbReference type="CDD" id="cd07066">
    <property type="entry name" value="CRD_FZ"/>
    <property type="match status" value="2"/>
</dbReference>
<dbReference type="InterPro" id="IPR035914">
    <property type="entry name" value="Sperma_CUB_dom_sf"/>
</dbReference>
<dbReference type="InterPro" id="IPR001759">
    <property type="entry name" value="PTX_dom"/>
</dbReference>
<dbReference type="InterPro" id="IPR001190">
    <property type="entry name" value="SRCR"/>
</dbReference>
<dbReference type="PROSITE" id="PS51828">
    <property type="entry name" value="PTX_2"/>
    <property type="match status" value="1"/>
</dbReference>
<dbReference type="SMART" id="SM00202">
    <property type="entry name" value="SR"/>
    <property type="match status" value="1"/>
</dbReference>
<keyword evidence="6" id="KW-0964">Secreted</keyword>
<dbReference type="SMART" id="SM00063">
    <property type="entry name" value="FRI"/>
    <property type="match status" value="2"/>
</dbReference>
<dbReference type="PROSITE" id="PS50228">
    <property type="entry name" value="SUEL_LECTIN"/>
    <property type="match status" value="1"/>
</dbReference>
<dbReference type="InterPro" id="IPR043159">
    <property type="entry name" value="Lectin_gal-bd_sf"/>
</dbReference>
<dbReference type="Gene3D" id="1.10.2000.10">
    <property type="entry name" value="Frizzled cysteine-rich domain"/>
    <property type="match status" value="2"/>
</dbReference>
<feature type="domain" description="FZ" evidence="17">
    <location>
        <begin position="868"/>
        <end position="994"/>
    </location>
</feature>
<dbReference type="PROSITE" id="PS50287">
    <property type="entry name" value="SRCR_2"/>
    <property type="match status" value="1"/>
</dbReference>
<evidence type="ECO:0000256" key="5">
    <source>
        <dbReference type="ARBA" id="ARBA00011233"/>
    </source>
</evidence>
<dbReference type="Pfam" id="PF13385">
    <property type="entry name" value="Laminin_G_3"/>
    <property type="match status" value="1"/>
</dbReference>
<dbReference type="Pfam" id="PF13330">
    <property type="entry name" value="Mucin2_WxxW"/>
    <property type="match status" value="1"/>
</dbReference>
<dbReference type="eggNOG" id="KOG4297">
    <property type="taxonomic scope" value="Eukaryota"/>
</dbReference>
<evidence type="ECO:0000259" key="17">
    <source>
        <dbReference type="PROSITE" id="PS50038"/>
    </source>
</evidence>
<dbReference type="PANTHER" id="PTHR45713:SF15">
    <property type="entry name" value="F5_8 TYPE C DOMAIN-CONTAINING PROTEIN"/>
    <property type="match status" value="1"/>
</dbReference>
<keyword evidence="11 13" id="KW-1015">Disulfide bond</keyword>
<dbReference type="InterPro" id="IPR036772">
    <property type="entry name" value="SRCR-like_dom_sf"/>
</dbReference>
<comment type="similarity">
    <text evidence="3">Belongs to the DMBT1 family.</text>
</comment>
<dbReference type="GO" id="GO:0001868">
    <property type="term" value="P:regulation of complement activation, lectin pathway"/>
    <property type="evidence" value="ECO:0007669"/>
    <property type="project" value="UniProtKB-ARBA"/>
</dbReference>
<dbReference type="Pfam" id="PF22633">
    <property type="entry name" value="F5_F8_type_C_2"/>
    <property type="match status" value="2"/>
</dbReference>
<dbReference type="Pfam" id="PF01392">
    <property type="entry name" value="Fz"/>
    <property type="match status" value="2"/>
</dbReference>
<evidence type="ECO:0000256" key="7">
    <source>
        <dbReference type="ARBA" id="ARBA00022723"/>
    </source>
</evidence>
<dbReference type="SUPFAM" id="SSF49899">
    <property type="entry name" value="Concanavalin A-like lectins/glucanases"/>
    <property type="match status" value="2"/>
</dbReference>
<reference evidence="21" key="1">
    <citation type="journal article" date="2008" name="Nature">
        <title>The amphioxus genome and the evolution of the chordate karyotype.</title>
        <authorList>
            <consortium name="US DOE Joint Genome Institute (JGI-PGF)"/>
            <person name="Putnam N.H."/>
            <person name="Butts T."/>
            <person name="Ferrier D.E.K."/>
            <person name="Furlong R.F."/>
            <person name="Hellsten U."/>
            <person name="Kawashima T."/>
            <person name="Robinson-Rechavi M."/>
            <person name="Shoguchi E."/>
            <person name="Terry A."/>
            <person name="Yu J.-K."/>
            <person name="Benito-Gutierrez E.L."/>
            <person name="Dubchak I."/>
            <person name="Garcia-Fernandez J."/>
            <person name="Gibson-Brown J.J."/>
            <person name="Grigoriev I.V."/>
            <person name="Horton A.C."/>
            <person name="de Jong P.J."/>
            <person name="Jurka J."/>
            <person name="Kapitonov V.V."/>
            <person name="Kohara Y."/>
            <person name="Kuroki Y."/>
            <person name="Lindquist E."/>
            <person name="Lucas S."/>
            <person name="Osoegawa K."/>
            <person name="Pennacchio L.A."/>
            <person name="Salamov A.A."/>
            <person name="Satou Y."/>
            <person name="Sauka-Spengler T."/>
            <person name="Schmutz J."/>
            <person name="Shin-I T."/>
            <person name="Toyoda A."/>
            <person name="Bronner-Fraser M."/>
            <person name="Fujiyama A."/>
            <person name="Holland L.Z."/>
            <person name="Holland P.W.H."/>
            <person name="Satoh N."/>
            <person name="Rokhsar D.S."/>
        </authorList>
    </citation>
    <scope>NUCLEOTIDE SEQUENCE [LARGE SCALE GENOMIC DNA]</scope>
    <source>
        <strain evidence="21">S238N-H82</strain>
        <tissue evidence="21">Testes</tissue>
    </source>
</reference>
<accession>C3ZTP7</accession>
<keyword evidence="10" id="KW-0106">Calcium</keyword>
<dbReference type="GO" id="GO:0016020">
    <property type="term" value="C:membrane"/>
    <property type="evidence" value="ECO:0007669"/>
    <property type="project" value="InterPro"/>
</dbReference>
<organism>
    <name type="scientific">Branchiostoma floridae</name>
    <name type="common">Florida lancelet</name>
    <name type="synonym">Amphioxus</name>
    <dbReference type="NCBI Taxonomy" id="7739"/>
    <lineage>
        <taxon>Eukaryota</taxon>
        <taxon>Metazoa</taxon>
        <taxon>Chordata</taxon>
        <taxon>Cephalochordata</taxon>
        <taxon>Leptocardii</taxon>
        <taxon>Amphioxiformes</taxon>
        <taxon>Branchiostomatidae</taxon>
        <taxon>Branchiostoma</taxon>
    </lineage>
</organism>
<keyword evidence="7" id="KW-0479">Metal-binding</keyword>
<evidence type="ECO:0000259" key="19">
    <source>
        <dbReference type="PROSITE" id="PS50287"/>
    </source>
</evidence>
<evidence type="ECO:0000256" key="3">
    <source>
        <dbReference type="ARBA" id="ARBA00009931"/>
    </source>
</evidence>
<dbReference type="GO" id="GO:0010185">
    <property type="term" value="P:regulation of cellular defense response"/>
    <property type="evidence" value="ECO:0007669"/>
    <property type="project" value="UniProtKB-ARBA"/>
</dbReference>
<keyword evidence="9" id="KW-0430">Lectin</keyword>
<evidence type="ECO:0000256" key="11">
    <source>
        <dbReference type="ARBA" id="ARBA00023157"/>
    </source>
</evidence>
<dbReference type="InterPro" id="IPR036790">
    <property type="entry name" value="Frizzled_dom_sf"/>
</dbReference>
<dbReference type="Gene3D" id="3.10.250.10">
    <property type="entry name" value="SRCR-like domain"/>
    <property type="match status" value="1"/>
</dbReference>
<evidence type="ECO:0000256" key="4">
    <source>
        <dbReference type="ARBA" id="ARBA00010147"/>
    </source>
</evidence>
<feature type="disulfide bond" evidence="13">
    <location>
        <begin position="416"/>
        <end position="426"/>
    </location>
</feature>
<comment type="subcellular location">
    <subcellularLocation>
        <location evidence="2">Secreted</location>
    </subcellularLocation>
</comment>
<dbReference type="PROSITE" id="PS50038">
    <property type="entry name" value="FZ"/>
    <property type="match status" value="2"/>
</dbReference>
<dbReference type="EMBL" id="GG666679">
    <property type="protein sequence ID" value="EEN44045.1"/>
    <property type="molecule type" value="Genomic_DNA"/>
</dbReference>
<dbReference type="InterPro" id="IPR008979">
    <property type="entry name" value="Galactose-bd-like_sf"/>
</dbReference>
<comment type="function">
    <text evidence="1">Acts as a defensive agent. Recognizes blood group fucosylated oligosaccharides including A, B, H and Lewis B-type antigens. Does not recognize Lewis A antigen and has low affinity for monovalent haptens.</text>
</comment>
<evidence type="ECO:0000256" key="9">
    <source>
        <dbReference type="ARBA" id="ARBA00022734"/>
    </source>
</evidence>
<dbReference type="CDD" id="cd22827">
    <property type="entry name" value="Gal_Rha_Lectin_SUL-I-like"/>
    <property type="match status" value="1"/>
</dbReference>
<evidence type="ECO:0000313" key="21">
    <source>
        <dbReference type="EMBL" id="EEN44045.1"/>
    </source>
</evidence>
<feature type="compositionally biased region" description="Basic and acidic residues" evidence="14">
    <location>
        <begin position="486"/>
        <end position="495"/>
    </location>
</feature>
<dbReference type="Pfam" id="PF00354">
    <property type="entry name" value="Pentaxin"/>
    <property type="match status" value="1"/>
</dbReference>
<dbReference type="CDD" id="cd00041">
    <property type="entry name" value="CUB"/>
    <property type="match status" value="1"/>
</dbReference>
<dbReference type="Pfam" id="PF02140">
    <property type="entry name" value="SUEL_Lectin"/>
    <property type="match status" value="1"/>
</dbReference>
<dbReference type="FunFam" id="2.60.120.740:FF:000001">
    <property type="entry name" value="Adhesion G protein-coupled receptor L2"/>
    <property type="match status" value="1"/>
</dbReference>
<dbReference type="SUPFAM" id="SSF56487">
    <property type="entry name" value="SRCR-like"/>
    <property type="match status" value="1"/>
</dbReference>
<evidence type="ECO:0000256" key="15">
    <source>
        <dbReference type="SAM" id="SignalP"/>
    </source>
</evidence>
<evidence type="ECO:0000256" key="14">
    <source>
        <dbReference type="SAM" id="MobiDB-lite"/>
    </source>
</evidence>
<sequence length="1959" mass="215320">MACLERQKCWHRHFFVRLIVIYASHRIVATQDYCGALYEGPEGVIVSPNYPEHYSNDLECGNNITCPVGQVIGLSFQAWEVEYFDELWIVDGDSHTKLIGGQYLSNTNRAYLVFDTDFSVTKSGWSLQYNCIETEEPFFGFWPLNGYLRGQDIGGNAVHGIADTLEFAEGFDGIAEGSTTFSTSAPDFVIALPREASSSFSVALVVYPEDSGSVNPILTGFKPDGDVQIKMNIFDNKDLDATFFTSSGDVKVKAEDAIVLQRWSFVVLTFDSTSHVARLWMDGVQLDEGVVGNFDIRIDGVALSNVQFPFKGRVSCLQMYNTALNATSISKARSLCTGQIGTMRLVGNTDNAGQVEIFYDNTWAKVCRHQAHEMNLMAAQVVCTGKGLDTADVMTTEPPEGQEDLSQPSWLQDVSCTLLGASLAECQHAPWRLELCPLEETLTVACFNSEITTQESSTYPRTLVDSTTVITTPGTDMSAAFETTHEASTKAKDVRTTGTGASSAKMTTATDTTSTEATWRPTTASAKTTARTNVPMETERLSESTVVVSSAAVTASTSTAQAAEVTTEAVSSTAFPASTTATATTQTTVMATQSAITTKKTSTAHVTTTTASAALSTAATTSAETTAGTMLEESVIGVRAETCTSWTAWLDRDDPGGTGDVESLTDLRRKNPDQICTEPVGIQARVRGSRMGALLTGQKFESFSPTKGFVCRNGEQNHGRCQDYEVRFCCATNNTCRTFSTDPSWTFTWNNPPASSPLTFKVRARSDAHIILSSRNYWVAKRYKIIIDEFGNTGYYIRKREGKLKTAEVTGNSAGFLSPTEHKGFWISWTINGTISVGREGDQVPFVQFSDPDPLPIRFVSFTTFGSYGSWEVCDKECSNISPNIGLPVPYNMTKFPNYAGHQNESELLSSLAELEYFRMLANDGCHPQIRHFVSSIVVPRCESGKVYPPCYEFCKRIKNSCNDVIRPSMFSKPFWRCSANYPRSSEVPYCVDPELLWREDGRCGNTFPASGANSSQCHPEFFPCCSADGWCEPEDDCIGFLSPTEHKGFWISWTINGTISVGREGDQVPFVQFSDPDPLPIRFVSFTTFGSYGSWEVCDKECSNISPNIGLPVPYNMTKFPNYAGHQNESELLSSLAELEYFRMLANDGCHPQIRHFVSSIVVPRCESGKAYPPCYEFCKRIKNSCKDVIRPSMFSKPFWKCSANYPRSSEVPYCVDPELLWREDGRCGNTFPASGANSSQCHPEFFPCCSADGWCEPEDDCIDEHILHICERNSDSISCQGDEVIQIVSANYGRTDPNVCSNNPVSVVDCLSPTTFQTVQSICDNQQSCTLDVTNAVFGDPCDGTSKYLEVLYRCTLSGNNVALNRVTTQSSTYISYNGEVLGAEKAVDGVRGTFIDGGAYACTHTNHEHQPWWKVDLAGTYTVSHVSVLNRGDCCGERLRNFMVRVGPDEDFLQNDQCGETYTDTPTNGQTVTVHCNPPMAGRYVSIQLVGRADVLTLCEVEVYETVGYLQEITFPAPRSVSNYAKLEKTMAQDLTSFTLCLQMRTDMSSSSDAGVVSYAVQEGDNELLIYNRAGEGLELYVQGNSVSLGALPVWDGERHAVCATWRSTDGAWLVFVDGVRYASGSRLNVGGKVRSGGTWILAQEQDTVWGGFEPDQAFSGELSQVNLWDRVLTPAEIGTDSCRQHGNVMDWATTDINVFGLATSSEYRCGHNLALNRITTQSSKYIFNGDDLGPEKAVDGLRGTAIYGGANECTQTDAEYQPWWMVDLAGTYTVSHVSVLNRGDCCADRLRNFMVRVGPDEDFLQNAQCGETYANTPTNGQTLMVYCNPHIEGRYVSIQLVGRVEYLSLCEVEVYGADPLVPSDGGTMEEYRRWETGEALPESYNAKESPIDMQKVGGIVFRISPVPGGRKPLVLDLTEADSQFVVRETELLGTVASTRQDESSIGSRSVSDDVI</sequence>
<evidence type="ECO:0000259" key="20">
    <source>
        <dbReference type="PROSITE" id="PS51828"/>
    </source>
</evidence>
<dbReference type="Gene3D" id="2.60.120.290">
    <property type="entry name" value="Spermadhesin, CUB domain"/>
    <property type="match status" value="1"/>
</dbReference>
<dbReference type="InterPro" id="IPR025155">
    <property type="entry name" value="WxxW_domain"/>
</dbReference>
<feature type="domain" description="FZ" evidence="17">
    <location>
        <begin position="1093"/>
        <end position="1219"/>
    </location>
</feature>
<dbReference type="InterPro" id="IPR000922">
    <property type="entry name" value="Lectin_gal-bd_dom"/>
</dbReference>
<dbReference type="Gene3D" id="2.60.120.740">
    <property type="match status" value="1"/>
</dbReference>
<feature type="chain" id="PRO_5002935002" evidence="15">
    <location>
        <begin position="30"/>
        <end position="1959"/>
    </location>
</feature>
<dbReference type="Gene3D" id="2.60.120.200">
    <property type="match status" value="2"/>
</dbReference>
<dbReference type="PRINTS" id="PR00895">
    <property type="entry name" value="PENTAXIN"/>
</dbReference>
<dbReference type="eggNOG" id="KOG4729">
    <property type="taxonomic scope" value="Eukaryota"/>
</dbReference>
<dbReference type="SUPFAM" id="SSF49785">
    <property type="entry name" value="Galactose-binding domain-like"/>
    <property type="match status" value="2"/>
</dbReference>
<dbReference type="FunFam" id="2.60.120.200:FF:000012">
    <property type="entry name" value="neuronal pentraxin receptor"/>
    <property type="match status" value="1"/>
</dbReference>
<comment type="caution">
    <text evidence="13">Lacks conserved residue(s) required for the propagation of feature annotation.</text>
</comment>
<feature type="domain" description="SRCR" evidence="19">
    <location>
        <begin position="343"/>
        <end position="447"/>
    </location>
</feature>
<dbReference type="SMART" id="SM00042">
    <property type="entry name" value="CUB"/>
    <property type="match status" value="1"/>
</dbReference>
<dbReference type="GO" id="GO:0005576">
    <property type="term" value="C:extracellular region"/>
    <property type="evidence" value="ECO:0007669"/>
    <property type="project" value="UniProtKB-SubCell"/>
</dbReference>
<evidence type="ECO:0000256" key="2">
    <source>
        <dbReference type="ARBA" id="ARBA00004613"/>
    </source>
</evidence>
<evidence type="ECO:0000256" key="13">
    <source>
        <dbReference type="PROSITE-ProRule" id="PRU00196"/>
    </source>
</evidence>
<name>C3ZTP7_BRAFL</name>
<comment type="subunit">
    <text evidence="5">Homotrimer.</text>
</comment>
<evidence type="ECO:0000256" key="6">
    <source>
        <dbReference type="ARBA" id="ARBA00022525"/>
    </source>
</evidence>
<dbReference type="InterPro" id="IPR000859">
    <property type="entry name" value="CUB_dom"/>
</dbReference>
<dbReference type="PROSITE" id="PS01180">
    <property type="entry name" value="CUB"/>
    <property type="match status" value="1"/>
</dbReference>
<evidence type="ECO:0000256" key="12">
    <source>
        <dbReference type="ARBA" id="ARBA00023180"/>
    </source>
</evidence>
<dbReference type="InterPro" id="IPR020067">
    <property type="entry name" value="Frizzled_dom"/>
</dbReference>
<keyword evidence="12" id="KW-0325">Glycoprotein</keyword>
<evidence type="ECO:0000259" key="18">
    <source>
        <dbReference type="PROSITE" id="PS50228"/>
    </source>
</evidence>
<comment type="similarity">
    <text evidence="4">Belongs to the fucolectin family.</text>
</comment>
<dbReference type="Pfam" id="PF00530">
    <property type="entry name" value="SRCR"/>
    <property type="match status" value="1"/>
</dbReference>
<evidence type="ECO:0000259" key="16">
    <source>
        <dbReference type="PROSITE" id="PS01180"/>
    </source>
</evidence>
<dbReference type="InterPro" id="IPR013320">
    <property type="entry name" value="ConA-like_dom_sf"/>
</dbReference>
<dbReference type="InParanoid" id="C3ZTP7"/>
<dbReference type="SMART" id="SM00159">
    <property type="entry name" value="PTX"/>
    <property type="match status" value="1"/>
</dbReference>
<dbReference type="InterPro" id="IPR022041">
    <property type="entry name" value="Methyltransf_FA"/>
</dbReference>
<dbReference type="Pfam" id="PF00431">
    <property type="entry name" value="CUB"/>
    <property type="match status" value="1"/>
</dbReference>
<dbReference type="GO" id="GO:0042806">
    <property type="term" value="F:fucose binding"/>
    <property type="evidence" value="ECO:0007669"/>
    <property type="project" value="UniProtKB-ARBA"/>
</dbReference>
<feature type="signal peptide" evidence="15">
    <location>
        <begin position="1"/>
        <end position="29"/>
    </location>
</feature>
<dbReference type="PANTHER" id="PTHR45713">
    <property type="entry name" value="FTP DOMAIN-CONTAINING PROTEIN"/>
    <property type="match status" value="1"/>
</dbReference>
<dbReference type="eggNOG" id="KOG3577">
    <property type="taxonomic scope" value="Eukaryota"/>
</dbReference>
<dbReference type="Gene3D" id="2.60.120.260">
    <property type="entry name" value="Galactose-binding domain-like"/>
    <property type="match status" value="2"/>
</dbReference>
<dbReference type="InterPro" id="IPR051941">
    <property type="entry name" value="BG_Antigen-Binding_Lectin"/>
</dbReference>
<dbReference type="SUPFAM" id="SSF49854">
    <property type="entry name" value="Spermadhesin, CUB domain"/>
    <property type="match status" value="1"/>
</dbReference>
<feature type="compositionally biased region" description="Polar residues" evidence="14">
    <location>
        <begin position="520"/>
        <end position="532"/>
    </location>
</feature>
<dbReference type="SUPFAM" id="SSF63501">
    <property type="entry name" value="Frizzled cysteine-rich domain"/>
    <property type="match status" value="2"/>
</dbReference>
<evidence type="ECO:0000256" key="10">
    <source>
        <dbReference type="ARBA" id="ARBA00022837"/>
    </source>
</evidence>
<feature type="region of interest" description="Disordered" evidence="14">
    <location>
        <begin position="486"/>
        <end position="541"/>
    </location>
</feature>
<feature type="domain" description="CUB" evidence="16">
    <location>
        <begin position="34"/>
        <end position="132"/>
    </location>
</feature>
<gene>
    <name evidence="21" type="ORF">BRAFLDRAFT_83012</name>
</gene>
<dbReference type="InterPro" id="IPR006585">
    <property type="entry name" value="FTP1"/>
</dbReference>
<feature type="domain" description="SUEL-type lectin" evidence="18">
    <location>
        <begin position="1271"/>
        <end position="1358"/>
    </location>
</feature>
<dbReference type="GO" id="GO:0046872">
    <property type="term" value="F:metal ion binding"/>
    <property type="evidence" value="ECO:0007669"/>
    <property type="project" value="UniProtKB-KW"/>
</dbReference>
<evidence type="ECO:0000256" key="1">
    <source>
        <dbReference type="ARBA" id="ARBA00002219"/>
    </source>
</evidence>
<feature type="domain" description="Pentraxin (PTX)" evidence="20">
    <location>
        <begin position="1513"/>
        <end position="1713"/>
    </location>
</feature>
<dbReference type="SMART" id="SM00607">
    <property type="entry name" value="FTP"/>
    <property type="match status" value="2"/>
</dbReference>
<dbReference type="Pfam" id="PF12248">
    <property type="entry name" value="Methyltransf_FA"/>
    <property type="match status" value="2"/>
</dbReference>
<keyword evidence="8 15" id="KW-0732">Signal</keyword>
<feature type="compositionally biased region" description="Low complexity" evidence="14">
    <location>
        <begin position="501"/>
        <end position="518"/>
    </location>
</feature>
<evidence type="ECO:0000256" key="8">
    <source>
        <dbReference type="ARBA" id="ARBA00022729"/>
    </source>
</evidence>
<protein>
    <submittedName>
        <fullName evidence="21">Uncharacterized protein</fullName>
    </submittedName>
</protein>
<proteinExistence type="inferred from homology"/>